<dbReference type="PROSITE" id="PS50994">
    <property type="entry name" value="INTEGRASE"/>
    <property type="match status" value="1"/>
</dbReference>
<proteinExistence type="predicted"/>
<dbReference type="EMBL" id="OIVN01000013">
    <property type="protein sequence ID" value="SPC72558.1"/>
    <property type="molecule type" value="Genomic_DNA"/>
</dbReference>
<dbReference type="InterPro" id="IPR039537">
    <property type="entry name" value="Retrotran_Ty1/copia-like"/>
</dbReference>
<dbReference type="InterPro" id="IPR001584">
    <property type="entry name" value="Integrase_cat-core"/>
</dbReference>
<feature type="region of interest" description="Disordered" evidence="1">
    <location>
        <begin position="1"/>
        <end position="40"/>
    </location>
</feature>
<organism evidence="3">
    <name type="scientific">Fagus sylvatica</name>
    <name type="common">Beechnut</name>
    <dbReference type="NCBI Taxonomy" id="28930"/>
    <lineage>
        <taxon>Eukaryota</taxon>
        <taxon>Viridiplantae</taxon>
        <taxon>Streptophyta</taxon>
        <taxon>Embryophyta</taxon>
        <taxon>Tracheophyta</taxon>
        <taxon>Spermatophyta</taxon>
        <taxon>Magnoliopsida</taxon>
        <taxon>eudicotyledons</taxon>
        <taxon>Gunneridae</taxon>
        <taxon>Pentapetalae</taxon>
        <taxon>rosids</taxon>
        <taxon>fabids</taxon>
        <taxon>Fagales</taxon>
        <taxon>Fagaceae</taxon>
        <taxon>Fagus</taxon>
    </lineage>
</organism>
<dbReference type="InterPro" id="IPR012337">
    <property type="entry name" value="RNaseH-like_sf"/>
</dbReference>
<dbReference type="InterPro" id="IPR036397">
    <property type="entry name" value="RNaseH_sf"/>
</dbReference>
<dbReference type="SUPFAM" id="SSF53098">
    <property type="entry name" value="Ribonuclease H-like"/>
    <property type="match status" value="1"/>
</dbReference>
<accession>A0A2N9ECZ5</accession>
<reference evidence="3" key="1">
    <citation type="submission" date="2018-02" db="EMBL/GenBank/DDBJ databases">
        <authorList>
            <person name="Cohen D.B."/>
            <person name="Kent A.D."/>
        </authorList>
    </citation>
    <scope>NUCLEOTIDE SEQUENCE</scope>
</reference>
<dbReference type="GO" id="GO:0003676">
    <property type="term" value="F:nucleic acid binding"/>
    <property type="evidence" value="ECO:0007669"/>
    <property type="project" value="InterPro"/>
</dbReference>
<dbReference type="AlphaFoldDB" id="A0A2N9ECZ5"/>
<name>A0A2N9ECZ5_FAGSY</name>
<feature type="compositionally biased region" description="Polar residues" evidence="1">
    <location>
        <begin position="8"/>
        <end position="38"/>
    </location>
</feature>
<sequence length="438" mass="49435">MKGEPENSEASAMVTRNRSSQNWPPQHQQDQTRSSHLKTVNGAEKSSYKCTHCDQTGHTKNQCFELVGYSEWWNHSCDPRKWNSKKTSTAAVVETQIERTMLLEGRGKLYYLDMVSKSSDKLRQALTVVQVLRSDNGGEYLSSKCQQYLKVHETIHQTTCSNTPHQNGVVERKNRHLLEVVLASLIEAHMPLSYWGEALTSAAYLINRVPSNIIDFQTPSQALTKAVVAPAVPNLPPHVFGCVAFGEYQEEVQTLNYDVHIFEEGELFEPGKQDAGELDLSGITLDQSGDKHSESSDVVMNTQKVVVISLHEEAKKQNVVARSSVEAEFRGMTLEVCEALWLSFLLKDLGYPPRQPIRLYCDNKAACDIAHNPVQHDRTKHVEVDRFFIKEKLDEKIVELPKIRSEDQLADILTKAVSSRVFSKFLGKLDMCDIYAPT</sequence>
<dbReference type="PANTHER" id="PTHR42648">
    <property type="entry name" value="TRANSPOSASE, PUTATIVE-RELATED"/>
    <property type="match status" value="1"/>
</dbReference>
<feature type="domain" description="Integrase catalytic" evidence="2">
    <location>
        <begin position="130"/>
        <end position="227"/>
    </location>
</feature>
<dbReference type="Gene3D" id="3.30.420.10">
    <property type="entry name" value="Ribonuclease H-like superfamily/Ribonuclease H"/>
    <property type="match status" value="1"/>
</dbReference>
<evidence type="ECO:0000259" key="2">
    <source>
        <dbReference type="PROSITE" id="PS50994"/>
    </source>
</evidence>
<gene>
    <name evidence="3" type="ORF">FSB_LOCUS440</name>
</gene>
<dbReference type="PANTHER" id="PTHR42648:SF22">
    <property type="entry name" value="REVERSE TRANSCRIPTASE TY1_COPIA-TYPE DOMAIN-CONTAINING PROTEIN"/>
    <property type="match status" value="1"/>
</dbReference>
<dbReference type="GO" id="GO:0015074">
    <property type="term" value="P:DNA integration"/>
    <property type="evidence" value="ECO:0007669"/>
    <property type="project" value="InterPro"/>
</dbReference>
<dbReference type="CDD" id="cd09272">
    <property type="entry name" value="RNase_HI_RT_Ty1"/>
    <property type="match status" value="1"/>
</dbReference>
<protein>
    <recommendedName>
        <fullName evidence="2">Integrase catalytic domain-containing protein</fullName>
    </recommendedName>
</protein>
<evidence type="ECO:0000313" key="3">
    <source>
        <dbReference type="EMBL" id="SPC72558.1"/>
    </source>
</evidence>
<evidence type="ECO:0000256" key="1">
    <source>
        <dbReference type="SAM" id="MobiDB-lite"/>
    </source>
</evidence>